<protein>
    <recommendedName>
        <fullName evidence="4 6">50S ribosomal protein L17</fullName>
    </recommendedName>
</protein>
<dbReference type="AlphaFoldDB" id="A0A1G2QXV1"/>
<dbReference type="Gene3D" id="3.90.1030.10">
    <property type="entry name" value="Ribosomal protein L17"/>
    <property type="match status" value="1"/>
</dbReference>
<dbReference type="GO" id="GO:0003735">
    <property type="term" value="F:structural constituent of ribosome"/>
    <property type="evidence" value="ECO:0007669"/>
    <property type="project" value="InterPro"/>
</dbReference>
<evidence type="ECO:0000313" key="8">
    <source>
        <dbReference type="Proteomes" id="UP000178092"/>
    </source>
</evidence>
<evidence type="ECO:0000256" key="3">
    <source>
        <dbReference type="ARBA" id="ARBA00023274"/>
    </source>
</evidence>
<gene>
    <name evidence="7" type="ORF">A3C04_03155</name>
</gene>
<evidence type="ECO:0000313" key="7">
    <source>
        <dbReference type="EMBL" id="OHA65277.1"/>
    </source>
</evidence>
<keyword evidence="3 5" id="KW-0687">Ribonucleoprotein</keyword>
<dbReference type="PANTHER" id="PTHR14413">
    <property type="entry name" value="RIBOSOMAL PROTEIN L17"/>
    <property type="match status" value="1"/>
</dbReference>
<name>A0A1G2QXV1_9BACT</name>
<dbReference type="GO" id="GO:0006412">
    <property type="term" value="P:translation"/>
    <property type="evidence" value="ECO:0007669"/>
    <property type="project" value="InterPro"/>
</dbReference>
<evidence type="ECO:0000256" key="6">
    <source>
        <dbReference type="RuleBase" id="RU000661"/>
    </source>
</evidence>
<dbReference type="PROSITE" id="PS01167">
    <property type="entry name" value="RIBOSOMAL_L17"/>
    <property type="match status" value="1"/>
</dbReference>
<dbReference type="EMBL" id="MHTV01000045">
    <property type="protein sequence ID" value="OHA65277.1"/>
    <property type="molecule type" value="Genomic_DNA"/>
</dbReference>
<evidence type="ECO:0000256" key="5">
    <source>
        <dbReference type="RuleBase" id="RU000660"/>
    </source>
</evidence>
<organism evidence="7 8">
    <name type="scientific">Candidatus Wildermuthbacteria bacterium RIFCSPHIGHO2_02_FULL_45_25</name>
    <dbReference type="NCBI Taxonomy" id="1802450"/>
    <lineage>
        <taxon>Bacteria</taxon>
        <taxon>Candidatus Wildermuthiibacteriota</taxon>
    </lineage>
</organism>
<dbReference type="InterPro" id="IPR000456">
    <property type="entry name" value="Ribosomal_bL17"/>
</dbReference>
<dbReference type="NCBIfam" id="TIGR00059">
    <property type="entry name" value="L17"/>
    <property type="match status" value="1"/>
</dbReference>
<evidence type="ECO:0000256" key="2">
    <source>
        <dbReference type="ARBA" id="ARBA00022980"/>
    </source>
</evidence>
<accession>A0A1G2QXV1</accession>
<evidence type="ECO:0000256" key="1">
    <source>
        <dbReference type="ARBA" id="ARBA00008777"/>
    </source>
</evidence>
<dbReference type="PANTHER" id="PTHR14413:SF16">
    <property type="entry name" value="LARGE RIBOSOMAL SUBUNIT PROTEIN BL17M"/>
    <property type="match status" value="1"/>
</dbReference>
<reference evidence="7 8" key="1">
    <citation type="journal article" date="2016" name="Nat. Commun.">
        <title>Thousands of microbial genomes shed light on interconnected biogeochemical processes in an aquifer system.</title>
        <authorList>
            <person name="Anantharaman K."/>
            <person name="Brown C.T."/>
            <person name="Hug L.A."/>
            <person name="Sharon I."/>
            <person name="Castelle C.J."/>
            <person name="Probst A.J."/>
            <person name="Thomas B.C."/>
            <person name="Singh A."/>
            <person name="Wilkins M.J."/>
            <person name="Karaoz U."/>
            <person name="Brodie E.L."/>
            <person name="Williams K.H."/>
            <person name="Hubbard S.S."/>
            <person name="Banfield J.F."/>
        </authorList>
    </citation>
    <scope>NUCLEOTIDE SEQUENCE [LARGE SCALE GENOMIC DNA]</scope>
</reference>
<dbReference type="Proteomes" id="UP000178092">
    <property type="component" value="Unassembled WGS sequence"/>
</dbReference>
<comment type="caution">
    <text evidence="7">The sequence shown here is derived from an EMBL/GenBank/DDBJ whole genome shotgun (WGS) entry which is preliminary data.</text>
</comment>
<comment type="similarity">
    <text evidence="1 5">Belongs to the bacterial ribosomal protein bL17 family.</text>
</comment>
<proteinExistence type="inferred from homology"/>
<keyword evidence="2 5" id="KW-0689">Ribosomal protein</keyword>
<dbReference type="SUPFAM" id="SSF64263">
    <property type="entry name" value="Prokaryotic ribosomal protein L17"/>
    <property type="match status" value="1"/>
</dbReference>
<sequence>MKKRVKGRTFSRKAGVRNALIVSVARALIEKEKIMTTEAKAKEVARFVEKLVTKAKKGDLHARRELLVYFDSPIVKKFVETVTPRFQARAGGYTRVVKLGPRNTDGARMAILEFVE</sequence>
<dbReference type="InterPro" id="IPR047859">
    <property type="entry name" value="Ribosomal_bL17_CS"/>
</dbReference>
<dbReference type="InterPro" id="IPR036373">
    <property type="entry name" value="Ribosomal_bL17_sf"/>
</dbReference>
<evidence type="ECO:0000256" key="4">
    <source>
        <dbReference type="ARBA" id="ARBA00035494"/>
    </source>
</evidence>
<dbReference type="GO" id="GO:0022625">
    <property type="term" value="C:cytosolic large ribosomal subunit"/>
    <property type="evidence" value="ECO:0007669"/>
    <property type="project" value="TreeGrafter"/>
</dbReference>
<dbReference type="Pfam" id="PF01196">
    <property type="entry name" value="Ribosomal_L17"/>
    <property type="match status" value="1"/>
</dbReference>